<feature type="compositionally biased region" description="Low complexity" evidence="1">
    <location>
        <begin position="139"/>
        <end position="148"/>
    </location>
</feature>
<accession>A0AAV5W555</accession>
<gene>
    <name evidence="2" type="ORF">PFISCL1PPCAC_16782</name>
</gene>
<evidence type="ECO:0000313" key="3">
    <source>
        <dbReference type="Proteomes" id="UP001432322"/>
    </source>
</evidence>
<feature type="non-terminal residue" evidence="2">
    <location>
        <position position="1"/>
    </location>
</feature>
<organism evidence="2 3">
    <name type="scientific">Pristionchus fissidentatus</name>
    <dbReference type="NCBI Taxonomy" id="1538716"/>
    <lineage>
        <taxon>Eukaryota</taxon>
        <taxon>Metazoa</taxon>
        <taxon>Ecdysozoa</taxon>
        <taxon>Nematoda</taxon>
        <taxon>Chromadorea</taxon>
        <taxon>Rhabditida</taxon>
        <taxon>Rhabditina</taxon>
        <taxon>Diplogasteromorpha</taxon>
        <taxon>Diplogasteroidea</taxon>
        <taxon>Neodiplogasteridae</taxon>
        <taxon>Pristionchus</taxon>
    </lineage>
</organism>
<dbReference type="Proteomes" id="UP001432322">
    <property type="component" value="Unassembled WGS sequence"/>
</dbReference>
<feature type="non-terminal residue" evidence="2">
    <location>
        <position position="163"/>
    </location>
</feature>
<keyword evidence="3" id="KW-1185">Reference proteome</keyword>
<protein>
    <submittedName>
        <fullName evidence="2">Uncharacterized protein</fullName>
    </submittedName>
</protein>
<feature type="region of interest" description="Disordered" evidence="1">
    <location>
        <begin position="139"/>
        <end position="163"/>
    </location>
</feature>
<evidence type="ECO:0000313" key="2">
    <source>
        <dbReference type="EMBL" id="GMT25485.1"/>
    </source>
</evidence>
<dbReference type="EMBL" id="BTSY01000004">
    <property type="protein sequence ID" value="GMT25485.1"/>
    <property type="molecule type" value="Genomic_DNA"/>
</dbReference>
<dbReference type="AlphaFoldDB" id="A0AAV5W555"/>
<name>A0AAV5W555_9BILA</name>
<proteinExistence type="predicted"/>
<comment type="caution">
    <text evidence="2">The sequence shown here is derived from an EMBL/GenBank/DDBJ whole genome shotgun (WGS) entry which is preliminary data.</text>
</comment>
<sequence>QPKVENNKLTCQAGHYLLINNGTYNEVKYSGGVWTTPENPPKLRIDNSENFEKIKAKCYSNCHSDYISTKCDAPCSKPLYFENEGKLLCRNPDEVLHFNGKIISSDLNCDKTTGWKNSEETILPFTNTVTKVTAFCKPASETPKSAAKSSEEKKKGGLSQITV</sequence>
<reference evidence="2" key="1">
    <citation type="submission" date="2023-10" db="EMBL/GenBank/DDBJ databases">
        <title>Genome assembly of Pristionchus species.</title>
        <authorList>
            <person name="Yoshida K."/>
            <person name="Sommer R.J."/>
        </authorList>
    </citation>
    <scope>NUCLEOTIDE SEQUENCE</scope>
    <source>
        <strain evidence="2">RS5133</strain>
    </source>
</reference>
<evidence type="ECO:0000256" key="1">
    <source>
        <dbReference type="SAM" id="MobiDB-lite"/>
    </source>
</evidence>